<reference evidence="2" key="2">
    <citation type="submission" date="2020-07" db="EMBL/GenBank/DDBJ databases">
        <authorList>
            <person name="Vera ALvarez R."/>
            <person name="Arias-Moreno D.M."/>
            <person name="Jimenez-Jacinto V."/>
            <person name="Jimenez-Bremont J.F."/>
            <person name="Swaminathan K."/>
            <person name="Moose S.P."/>
            <person name="Guerrero-Gonzalez M.L."/>
            <person name="Marino-Ramirez L."/>
            <person name="Landsman D."/>
            <person name="Rodriguez-Kessler M."/>
            <person name="Delgado-Sanchez P."/>
        </authorList>
    </citation>
    <scope>NUCLEOTIDE SEQUENCE</scope>
    <source>
        <tissue evidence="2">Cladode</tissue>
    </source>
</reference>
<reference evidence="2" key="1">
    <citation type="journal article" date="2013" name="J. Plant Res.">
        <title>Effect of fungi and light on seed germination of three Opuntia species from semiarid lands of central Mexico.</title>
        <authorList>
            <person name="Delgado-Sanchez P."/>
            <person name="Jimenez-Bremont J.F."/>
            <person name="Guerrero-Gonzalez Mde L."/>
            <person name="Flores J."/>
        </authorList>
    </citation>
    <scope>NUCLEOTIDE SEQUENCE</scope>
    <source>
        <tissue evidence="2">Cladode</tissue>
    </source>
</reference>
<dbReference type="EMBL" id="GISG01138594">
    <property type="protein sequence ID" value="MBA4644504.1"/>
    <property type="molecule type" value="Transcribed_RNA"/>
</dbReference>
<feature type="region of interest" description="Disordered" evidence="1">
    <location>
        <begin position="1"/>
        <end position="27"/>
    </location>
</feature>
<organism evidence="2">
    <name type="scientific">Opuntia streptacantha</name>
    <name type="common">Prickly pear cactus</name>
    <name type="synonym">Opuntia cardona</name>
    <dbReference type="NCBI Taxonomy" id="393608"/>
    <lineage>
        <taxon>Eukaryota</taxon>
        <taxon>Viridiplantae</taxon>
        <taxon>Streptophyta</taxon>
        <taxon>Embryophyta</taxon>
        <taxon>Tracheophyta</taxon>
        <taxon>Spermatophyta</taxon>
        <taxon>Magnoliopsida</taxon>
        <taxon>eudicotyledons</taxon>
        <taxon>Gunneridae</taxon>
        <taxon>Pentapetalae</taxon>
        <taxon>Caryophyllales</taxon>
        <taxon>Cactineae</taxon>
        <taxon>Cactaceae</taxon>
        <taxon>Opuntioideae</taxon>
        <taxon>Opuntia</taxon>
    </lineage>
</organism>
<proteinExistence type="predicted"/>
<name>A0A7C9DQR8_OPUST</name>
<feature type="region of interest" description="Disordered" evidence="1">
    <location>
        <begin position="70"/>
        <end position="102"/>
    </location>
</feature>
<evidence type="ECO:0000313" key="2">
    <source>
        <dbReference type="EMBL" id="MBA4644504.1"/>
    </source>
</evidence>
<accession>A0A7C9DQR8</accession>
<dbReference type="AlphaFoldDB" id="A0A7C9DQR8"/>
<evidence type="ECO:0000256" key="1">
    <source>
        <dbReference type="SAM" id="MobiDB-lite"/>
    </source>
</evidence>
<feature type="compositionally biased region" description="Basic and acidic residues" evidence="1">
    <location>
        <begin position="18"/>
        <end position="27"/>
    </location>
</feature>
<protein>
    <submittedName>
        <fullName evidence="2">Uncharacterized protein</fullName>
    </submittedName>
</protein>
<sequence>MSKLGPSSKIGPRAPRTGTEKAREDDKEKLVGSLMFLKKGHRRISSFEESDSPARSLARSLKQKFMSESGIEVGKSQKPCKREMKEDVGMNQSTRENEKEFR</sequence>